<evidence type="ECO:0000313" key="7">
    <source>
        <dbReference type="EMBL" id="KRY19682.1"/>
    </source>
</evidence>
<comment type="similarity">
    <text evidence="1">Belongs to the ATP synthase subunit s family.</text>
</comment>
<dbReference type="InterPro" id="IPR009097">
    <property type="entry name" value="Cyclic_Pdiesterase"/>
</dbReference>
<dbReference type="SUPFAM" id="SSF57667">
    <property type="entry name" value="beta-beta-alpha zinc fingers"/>
    <property type="match status" value="1"/>
</dbReference>
<dbReference type="PROSITE" id="PS00028">
    <property type="entry name" value="ZINC_FINGER_C2H2_1"/>
    <property type="match status" value="1"/>
</dbReference>
<comment type="caution">
    <text evidence="7">The sequence shown here is derived from an EMBL/GenBank/DDBJ whole genome shotgun (WGS) entry which is preliminary data.</text>
</comment>
<dbReference type="SUPFAM" id="SSF55144">
    <property type="entry name" value="LigT-like"/>
    <property type="match status" value="1"/>
</dbReference>
<dbReference type="FunFam" id="3.80.10.10:FF:000168">
    <property type="entry name" value="Distal membrane arm assembly complex 2"/>
    <property type="match status" value="1"/>
</dbReference>
<evidence type="ECO:0000256" key="3">
    <source>
        <dbReference type="ARBA" id="ARBA00022771"/>
    </source>
</evidence>
<organism evidence="7 8">
    <name type="scientific">Trichinella patagoniensis</name>
    <dbReference type="NCBI Taxonomy" id="990121"/>
    <lineage>
        <taxon>Eukaryota</taxon>
        <taxon>Metazoa</taxon>
        <taxon>Ecdysozoa</taxon>
        <taxon>Nematoda</taxon>
        <taxon>Enoplea</taxon>
        <taxon>Dorylaimia</taxon>
        <taxon>Trichinellida</taxon>
        <taxon>Trichinellidae</taxon>
        <taxon>Trichinella</taxon>
    </lineage>
</organism>
<sequence length="1564" mass="180892">LPLLMFAKGVPNYFAAFQIKNTEILNRLKIVQEVLVDNDIKAKDCLVKLSKAHLTLFVMHLDEVHCLHEAKSALQAAAKLIRESDIKSLTLDFEGVGSFQRRVVYAKCKENDALMKLQEIRKMVVNSFKEHGILSTDKSEHFTPHLTIAKAGKLQKKFKFDPASYEEFVDMHFGEEVVSDLQLLKMKSENKDSYYDCVSEISVFNDASEFDEHTLYTSNKNILINYLLTAMKFSSFIIIFTFAQLYKTSSASVDKSEITERDNILVATDANFDKIINTYDFVLTAFTMDRCGQCEPIHEAFVKLARILKERSSPIRVAEANITEEEELTGKHIKRIIPTLKFYKKRHEFMVYDVEKTNPWKLLEWVENKAAPAAFEIFTVLQANSHVDENEIAPFAFFKDENANELAVFKEVADTFDNVKFAYTFNPDVYKAYKIQKDGIYVIKVADDTEMYKGNGTIEDIRSWIVMNSLPLVPTYGAKYSNLIYESPLKSHVYLMIRGDDEDYDDLKIIMQKAAVHFKNKLMFVIIDGSTADAHSYLDFFRLDQANLPEIRICNLTEEPFVKYKPDFEIITTDKLKQFASDYLDGKLKPHIASQELPDDWNNKTVRVLSIAIFDDYIKNSTTYLAICMRKRFDLKFLEHMEKFCKFSDKPSNDESKTMMKHWHKLGELFKNATDLVLASLDCEANEVEFGVFDITPTVVMFEPVKKAASIYSGNKTFEDLRLFLDSRGLNSSSGYAEMDDVVNGVQDSELPEMPHNYFLQKSTVKLRNMMRFFDFENVILKHQCFAYQQNQRSLYFWRIFRRWQETEKALAEAEQTKKSQRVYIGPLFLTPEVEKFAPPGKDPGNLTIAEKGGISYETANKFSKYRYLDLSPSTIRQFYRYENLINLQYDQRFLPERHLLLGPDLAAAHFIVHRGGAVKFFNDSRWHRVNNKGEYILPGRKLPDLYIEGIDASNTALMFEGLSNLVNLEKIRFLSLKNCEYVNDWCMSQMKQFENTLEFLDLSYCSKLTADGLSALSCLKKLKYLRLEGLDQVKNIGVVAVRLEDTLPQLQVVGLDYELALENFGKDLKLLSHENVYQDAKGNAFLKDNLDELYYLAGNIPEQASLADDEMPIFVSQIRKDVPCLPDDVIEEVNRLSDGKLKHLLAGSPSGEWSQETERVLQVEARRAADENRFLHSFLKPARPGGPTWKERVQQLAVKMEILDKEDVLFEQSKKSPTVRQHFHSEWHVYNLKREIADLAPVKLEEFEAKVVEHKAETSDNTSKVEFCKVCNKNFRSLESYQAHIRSKLHQENVIHYKQFLEENGLDGEIDENDIAFQDNNLVQSEVEEEPSKKSEKYSPEVLQQCLFCTHKAADLEHNLEHMSLRHGFFIPEVDYCCNLQGLISHLNTKVYSSFECLWCRDRGKAFHSAASVQTHMRDKCHCKLYHDNDAMLEYSDFYNYEYETSSDDESDDGYDLSLLESGDPYHLTLPSGAVIGHRSLFRYFKQNLRLLPPENGRHSNLNEIDTVVKKYKGLGWRSTTKEVATIRRKDQKFIQRHQTKHQLKVALGSNKLQRHYRDPNGY</sequence>
<protein>
    <recommendedName>
        <fullName evidence="5">ATP synthase subunit s-like protein</fullName>
    </recommendedName>
</protein>
<keyword evidence="8" id="KW-1185">Reference proteome</keyword>
<dbReference type="GO" id="GO:0042273">
    <property type="term" value="P:ribosomal large subunit biogenesis"/>
    <property type="evidence" value="ECO:0007669"/>
    <property type="project" value="TreeGrafter"/>
</dbReference>
<proteinExistence type="inferred from homology"/>
<dbReference type="GO" id="GO:0016853">
    <property type="term" value="F:isomerase activity"/>
    <property type="evidence" value="ECO:0007669"/>
    <property type="project" value="UniProtKB-KW"/>
</dbReference>
<dbReference type="PANTHER" id="PTHR13182">
    <property type="entry name" value="ZINC FINGER PROTEIN 622"/>
    <property type="match status" value="1"/>
</dbReference>
<dbReference type="CDD" id="cd02981">
    <property type="entry name" value="PDI_b_family"/>
    <property type="match status" value="1"/>
</dbReference>
<dbReference type="InterPro" id="IPR019510">
    <property type="entry name" value="AKAP7-like_phosphoesterase"/>
</dbReference>
<dbReference type="CDD" id="cd02961">
    <property type="entry name" value="PDI_a_family"/>
    <property type="match status" value="2"/>
</dbReference>
<gene>
    <name evidence="7" type="primary">Znf622</name>
    <name evidence="7" type="ORF">T12_15037</name>
</gene>
<dbReference type="GO" id="GO:0030687">
    <property type="term" value="C:preribosome, large subunit precursor"/>
    <property type="evidence" value="ECO:0007669"/>
    <property type="project" value="TreeGrafter"/>
</dbReference>
<dbReference type="InterPro" id="IPR040025">
    <property type="entry name" value="Znf622/Rei1/Reh1"/>
</dbReference>
<keyword evidence="7" id="KW-0413">Isomerase</keyword>
<keyword evidence="3" id="KW-0863">Zinc-finger</keyword>
<dbReference type="Pfam" id="PF12171">
    <property type="entry name" value="zf-C2H2_jaz"/>
    <property type="match status" value="1"/>
</dbReference>
<dbReference type="EMBL" id="JYDQ01000033">
    <property type="protein sequence ID" value="KRY19682.1"/>
    <property type="molecule type" value="Genomic_DNA"/>
</dbReference>
<keyword evidence="4" id="KW-0862">Zinc</keyword>
<dbReference type="Proteomes" id="UP000054783">
    <property type="component" value="Unassembled WGS sequence"/>
</dbReference>
<dbReference type="Pfam" id="PF10469">
    <property type="entry name" value="AKAP7_NLS"/>
    <property type="match status" value="1"/>
</dbReference>
<dbReference type="SMART" id="SM00355">
    <property type="entry name" value="ZnF_C2H2"/>
    <property type="match status" value="3"/>
</dbReference>
<dbReference type="PANTHER" id="PTHR13182:SF8">
    <property type="entry name" value="CYTOPLASMIC 60S SUBUNIT BIOGENESIS FACTOR ZNF622"/>
    <property type="match status" value="1"/>
</dbReference>
<evidence type="ECO:0000256" key="2">
    <source>
        <dbReference type="ARBA" id="ARBA00022723"/>
    </source>
</evidence>
<dbReference type="Gene3D" id="3.80.10.10">
    <property type="entry name" value="Ribonuclease Inhibitor"/>
    <property type="match status" value="1"/>
</dbReference>
<evidence type="ECO:0000256" key="1">
    <source>
        <dbReference type="ARBA" id="ARBA00006901"/>
    </source>
</evidence>
<keyword evidence="2" id="KW-0479">Metal-binding</keyword>
<dbReference type="Gene3D" id="3.90.1140.10">
    <property type="entry name" value="Cyclic phosphodiesterase"/>
    <property type="match status" value="1"/>
</dbReference>
<dbReference type="OrthoDB" id="1708588at2759"/>
<dbReference type="Gene3D" id="3.40.30.10">
    <property type="entry name" value="Glutaredoxin"/>
    <property type="match status" value="4"/>
</dbReference>
<dbReference type="GO" id="GO:0008270">
    <property type="term" value="F:zinc ion binding"/>
    <property type="evidence" value="ECO:0007669"/>
    <property type="project" value="UniProtKB-KW"/>
</dbReference>
<dbReference type="Pfam" id="PF12756">
    <property type="entry name" value="zf-C2H2_2"/>
    <property type="match status" value="1"/>
</dbReference>
<dbReference type="CDD" id="cd02982">
    <property type="entry name" value="PDI_b'_family"/>
    <property type="match status" value="1"/>
</dbReference>
<dbReference type="SUPFAM" id="SSF52047">
    <property type="entry name" value="RNI-like"/>
    <property type="match status" value="1"/>
</dbReference>
<dbReference type="InterPro" id="IPR022755">
    <property type="entry name" value="Znf_C2H2_jaz"/>
</dbReference>
<dbReference type="InterPro" id="IPR041661">
    <property type="entry name" value="ZN622/Rei1/Reh1_Znf-C2H2"/>
</dbReference>
<dbReference type="Pfam" id="PF13848">
    <property type="entry name" value="Thioredoxin_6"/>
    <property type="match status" value="1"/>
</dbReference>
<feature type="non-terminal residue" evidence="7">
    <location>
        <position position="1"/>
    </location>
</feature>
<evidence type="ECO:0000313" key="8">
    <source>
        <dbReference type="Proteomes" id="UP000054783"/>
    </source>
</evidence>
<dbReference type="InterPro" id="IPR032675">
    <property type="entry name" value="LRR_dom_sf"/>
</dbReference>
<reference evidence="7 8" key="1">
    <citation type="submission" date="2015-01" db="EMBL/GenBank/DDBJ databases">
        <title>Evolution of Trichinella species and genotypes.</title>
        <authorList>
            <person name="Korhonen P.K."/>
            <person name="Edoardo P."/>
            <person name="Giuseppe L.R."/>
            <person name="Gasser R.B."/>
        </authorList>
    </citation>
    <scope>NUCLEOTIDE SEQUENCE [LARGE SCALE GENOMIC DNA]</scope>
    <source>
        <strain evidence="7">ISS2496</strain>
    </source>
</reference>
<evidence type="ECO:0000256" key="4">
    <source>
        <dbReference type="ARBA" id="ARBA00022833"/>
    </source>
</evidence>
<evidence type="ECO:0000259" key="6">
    <source>
        <dbReference type="PROSITE" id="PS00028"/>
    </source>
</evidence>
<accession>A0A0V1A4H0</accession>
<evidence type="ECO:0000256" key="5">
    <source>
        <dbReference type="ARBA" id="ARBA00076566"/>
    </source>
</evidence>
<feature type="domain" description="C2H2-type" evidence="6">
    <location>
        <begin position="1269"/>
        <end position="1291"/>
    </location>
</feature>
<dbReference type="Gene3D" id="3.30.160.60">
    <property type="entry name" value="Classic Zinc Finger"/>
    <property type="match status" value="1"/>
</dbReference>
<dbReference type="InterPro" id="IPR013766">
    <property type="entry name" value="Thioredoxin_domain"/>
</dbReference>
<dbReference type="InterPro" id="IPR036249">
    <property type="entry name" value="Thioredoxin-like_sf"/>
</dbReference>
<dbReference type="InterPro" id="IPR013087">
    <property type="entry name" value="Znf_C2H2_type"/>
</dbReference>
<name>A0A0V1A4H0_9BILA</name>
<dbReference type="InterPro" id="IPR036236">
    <property type="entry name" value="Znf_C2H2_sf"/>
</dbReference>
<dbReference type="Pfam" id="PF00085">
    <property type="entry name" value="Thioredoxin"/>
    <property type="match status" value="1"/>
</dbReference>
<dbReference type="SUPFAM" id="SSF52833">
    <property type="entry name" value="Thioredoxin-like"/>
    <property type="match status" value="4"/>
</dbReference>